<keyword evidence="11" id="KW-0464">Manganese</keyword>
<dbReference type="Pfam" id="PF02742">
    <property type="entry name" value="Fe_dep_repr_C"/>
    <property type="match status" value="1"/>
</dbReference>
<dbReference type="InterPro" id="IPR036421">
    <property type="entry name" value="Fe_dep_repressor_sf"/>
</dbReference>
<dbReference type="InterPro" id="IPR000835">
    <property type="entry name" value="HTH_MarR-typ"/>
</dbReference>
<evidence type="ECO:0000256" key="2">
    <source>
        <dbReference type="ARBA" id="ARBA00007871"/>
    </source>
</evidence>
<dbReference type="InterPro" id="IPR022687">
    <property type="entry name" value="HTH_DTXR"/>
</dbReference>
<evidence type="ECO:0000256" key="8">
    <source>
        <dbReference type="ARBA" id="ARBA00023125"/>
    </source>
</evidence>
<reference evidence="15" key="2">
    <citation type="journal article" date="2020" name="Microorganisms">
        <title>Osmotic Adaptation and Compatible Solute Biosynthesis of Phototrophic Bacteria as Revealed from Genome Analyses.</title>
        <authorList>
            <person name="Imhoff J.F."/>
            <person name="Rahn T."/>
            <person name="Kunzel S."/>
            <person name="Keller A."/>
            <person name="Neulinger S.C."/>
        </authorList>
    </citation>
    <scope>NUCLEOTIDE SEQUENCE</scope>
    <source>
        <strain evidence="15">DSM 9154</strain>
    </source>
</reference>
<evidence type="ECO:0000256" key="9">
    <source>
        <dbReference type="ARBA" id="ARBA00023159"/>
    </source>
</evidence>
<evidence type="ECO:0000256" key="4">
    <source>
        <dbReference type="ARBA" id="ARBA00022386"/>
    </source>
</evidence>
<keyword evidence="7" id="KW-0805">Transcription regulation</keyword>
<evidence type="ECO:0000256" key="10">
    <source>
        <dbReference type="ARBA" id="ARBA00023163"/>
    </source>
</evidence>
<comment type="function">
    <text evidence="12">In the presence of manganese, represses expression of mntH and mntS. Up-regulates expression of mntP.</text>
</comment>
<keyword evidence="6" id="KW-0678">Repressor</keyword>
<evidence type="ECO:0000256" key="11">
    <source>
        <dbReference type="ARBA" id="ARBA00023211"/>
    </source>
</evidence>
<accession>A0A934UZQ7</accession>
<dbReference type="Proteomes" id="UP000778970">
    <property type="component" value="Unassembled WGS sequence"/>
</dbReference>
<dbReference type="NCBIfam" id="NF008273">
    <property type="entry name" value="PRK11050.1"/>
    <property type="match status" value="1"/>
</dbReference>
<keyword evidence="10" id="KW-0804">Transcription</keyword>
<dbReference type="InterPro" id="IPR036388">
    <property type="entry name" value="WH-like_DNA-bd_sf"/>
</dbReference>
<comment type="subcellular location">
    <subcellularLocation>
        <location evidence="1">Cytoplasm</location>
    </subcellularLocation>
</comment>
<dbReference type="AlphaFoldDB" id="A0A934UZQ7"/>
<name>A0A934UZQ7_9PROT</name>
<keyword evidence="9" id="KW-0010">Activator</keyword>
<evidence type="ECO:0000256" key="7">
    <source>
        <dbReference type="ARBA" id="ARBA00023015"/>
    </source>
</evidence>
<evidence type="ECO:0000256" key="13">
    <source>
        <dbReference type="ARBA" id="ARBA00032593"/>
    </source>
</evidence>
<feature type="domain" description="HTH dtxR-type" evidence="14">
    <location>
        <begin position="39"/>
        <end position="99"/>
    </location>
</feature>
<keyword evidence="16" id="KW-1185">Reference proteome</keyword>
<dbReference type="RefSeq" id="WP_027287938.1">
    <property type="nucleotide sequence ID" value="NZ_NRRE01000023.1"/>
</dbReference>
<dbReference type="EMBL" id="NRRE01000023">
    <property type="protein sequence ID" value="MBK1697437.1"/>
    <property type="molecule type" value="Genomic_DNA"/>
</dbReference>
<dbReference type="SMART" id="SM00347">
    <property type="entry name" value="HTH_MARR"/>
    <property type="match status" value="1"/>
</dbReference>
<dbReference type="GO" id="GO:0003677">
    <property type="term" value="F:DNA binding"/>
    <property type="evidence" value="ECO:0007669"/>
    <property type="project" value="UniProtKB-KW"/>
</dbReference>
<proteinExistence type="inferred from homology"/>
<sequence>MARARGTPKLSHLATDSGELLGADAQARQHASVRKAHETELIEDYVELVADLIDAKGEARAVEIAQRMGVRQATVAKMVRRLQDRGLVETEPYRAIFLTREGREVAETSRERHAVVLQFLRTLGVSEETALSDAEGIEHHVSEETLDAMRARLRKE</sequence>
<dbReference type="InterPro" id="IPR022689">
    <property type="entry name" value="Iron_dep_repressor"/>
</dbReference>
<protein>
    <recommendedName>
        <fullName evidence="4">Transcriptional regulator MntR</fullName>
    </recommendedName>
    <alternativeName>
        <fullName evidence="13">Manganese transport regulator</fullName>
    </alternativeName>
</protein>
<evidence type="ECO:0000313" key="15">
    <source>
        <dbReference type="EMBL" id="MBK1697437.1"/>
    </source>
</evidence>
<dbReference type="PANTHER" id="PTHR33238">
    <property type="entry name" value="IRON (METAL) DEPENDENT REPRESSOR, DTXR FAMILY"/>
    <property type="match status" value="1"/>
</dbReference>
<dbReference type="SMART" id="SM00529">
    <property type="entry name" value="HTH_DTXR"/>
    <property type="match status" value="1"/>
</dbReference>
<keyword evidence="5" id="KW-0963">Cytoplasm</keyword>
<dbReference type="SUPFAM" id="SSF46785">
    <property type="entry name" value="Winged helix' DNA-binding domain"/>
    <property type="match status" value="1"/>
</dbReference>
<organism evidence="15 16">
    <name type="scientific">Rhodovibrio salinarum</name>
    <dbReference type="NCBI Taxonomy" id="1087"/>
    <lineage>
        <taxon>Bacteria</taxon>
        <taxon>Pseudomonadati</taxon>
        <taxon>Pseudomonadota</taxon>
        <taxon>Alphaproteobacteria</taxon>
        <taxon>Rhodospirillales</taxon>
        <taxon>Rhodovibrionaceae</taxon>
        <taxon>Rhodovibrio</taxon>
    </lineage>
</organism>
<comment type="subunit">
    <text evidence="3">Homodimer.</text>
</comment>
<dbReference type="Gene3D" id="1.10.60.10">
    <property type="entry name" value="Iron dependent repressor, metal binding and dimerisation domain"/>
    <property type="match status" value="1"/>
</dbReference>
<dbReference type="InterPro" id="IPR050536">
    <property type="entry name" value="DtxR_MntR_Metal-Reg"/>
</dbReference>
<keyword evidence="8" id="KW-0238">DNA-binding</keyword>
<evidence type="ECO:0000256" key="12">
    <source>
        <dbReference type="ARBA" id="ARBA00025185"/>
    </source>
</evidence>
<evidence type="ECO:0000256" key="1">
    <source>
        <dbReference type="ARBA" id="ARBA00004496"/>
    </source>
</evidence>
<comment type="caution">
    <text evidence="15">The sequence shown here is derived from an EMBL/GenBank/DDBJ whole genome shotgun (WGS) entry which is preliminary data.</text>
</comment>
<dbReference type="GO" id="GO:0005737">
    <property type="term" value="C:cytoplasm"/>
    <property type="evidence" value="ECO:0007669"/>
    <property type="project" value="UniProtKB-SubCell"/>
</dbReference>
<dbReference type="PANTHER" id="PTHR33238:SF11">
    <property type="entry name" value="TRANSCRIPTIONAL REGULATOR MNTR"/>
    <property type="match status" value="1"/>
</dbReference>
<comment type="similarity">
    <text evidence="2">Belongs to the DtxR/MntR family.</text>
</comment>
<evidence type="ECO:0000259" key="14">
    <source>
        <dbReference type="PROSITE" id="PS50944"/>
    </source>
</evidence>
<dbReference type="InterPro" id="IPR036390">
    <property type="entry name" value="WH_DNA-bd_sf"/>
</dbReference>
<dbReference type="InterPro" id="IPR001367">
    <property type="entry name" value="Fe_dep_repressor"/>
</dbReference>
<evidence type="ECO:0000256" key="3">
    <source>
        <dbReference type="ARBA" id="ARBA00011738"/>
    </source>
</evidence>
<dbReference type="GO" id="GO:0046983">
    <property type="term" value="F:protein dimerization activity"/>
    <property type="evidence" value="ECO:0007669"/>
    <property type="project" value="InterPro"/>
</dbReference>
<dbReference type="GO" id="GO:0003700">
    <property type="term" value="F:DNA-binding transcription factor activity"/>
    <property type="evidence" value="ECO:0007669"/>
    <property type="project" value="InterPro"/>
</dbReference>
<reference evidence="15" key="1">
    <citation type="submission" date="2017-08" db="EMBL/GenBank/DDBJ databases">
        <authorList>
            <person name="Imhoff J.F."/>
            <person name="Rahn T."/>
            <person name="Kuenzel S."/>
            <person name="Neulinger S.C."/>
        </authorList>
    </citation>
    <scope>NUCLEOTIDE SEQUENCE</scope>
    <source>
        <strain evidence="15">DSM 9154</strain>
    </source>
</reference>
<evidence type="ECO:0000256" key="5">
    <source>
        <dbReference type="ARBA" id="ARBA00022490"/>
    </source>
</evidence>
<gene>
    <name evidence="15" type="ORF">CKO21_09265</name>
</gene>
<evidence type="ECO:0000256" key="6">
    <source>
        <dbReference type="ARBA" id="ARBA00022491"/>
    </source>
</evidence>
<dbReference type="PROSITE" id="PS50944">
    <property type="entry name" value="HTH_DTXR"/>
    <property type="match status" value="1"/>
</dbReference>
<dbReference type="GO" id="GO:0046914">
    <property type="term" value="F:transition metal ion binding"/>
    <property type="evidence" value="ECO:0007669"/>
    <property type="project" value="InterPro"/>
</dbReference>
<dbReference type="Gene3D" id="1.10.10.10">
    <property type="entry name" value="Winged helix-like DNA-binding domain superfamily/Winged helix DNA-binding domain"/>
    <property type="match status" value="1"/>
</dbReference>
<evidence type="ECO:0000313" key="16">
    <source>
        <dbReference type="Proteomes" id="UP000778970"/>
    </source>
</evidence>
<dbReference type="Pfam" id="PF01325">
    <property type="entry name" value="Fe_dep_repress"/>
    <property type="match status" value="1"/>
</dbReference>